<dbReference type="EMBL" id="BMMK01000011">
    <property type="protein sequence ID" value="GGM55304.1"/>
    <property type="molecule type" value="Genomic_DNA"/>
</dbReference>
<organism evidence="2 3">
    <name type="scientific">Longimycelium tulufanense</name>
    <dbReference type="NCBI Taxonomy" id="907463"/>
    <lineage>
        <taxon>Bacteria</taxon>
        <taxon>Bacillati</taxon>
        <taxon>Actinomycetota</taxon>
        <taxon>Actinomycetes</taxon>
        <taxon>Pseudonocardiales</taxon>
        <taxon>Pseudonocardiaceae</taxon>
        <taxon>Longimycelium</taxon>
    </lineage>
</organism>
<dbReference type="AlphaFoldDB" id="A0A8J3CEV6"/>
<gene>
    <name evidence="2" type="ORF">GCM10012275_28080</name>
</gene>
<keyword evidence="3" id="KW-1185">Reference proteome</keyword>
<sequence>MQWRKSARSTQTASCVEVAGLPTGAAVRDSKNRSGPMLRFDRAAFAAFVASTKQGKLDLN</sequence>
<comment type="caution">
    <text evidence="2">The sequence shown here is derived from an EMBL/GenBank/DDBJ whole genome shotgun (WGS) entry which is preliminary data.</text>
</comment>
<dbReference type="Pfam" id="PF04149">
    <property type="entry name" value="DUF397"/>
    <property type="match status" value="1"/>
</dbReference>
<feature type="domain" description="DUF397" evidence="1">
    <location>
        <begin position="2"/>
        <end position="53"/>
    </location>
</feature>
<evidence type="ECO:0000313" key="3">
    <source>
        <dbReference type="Proteomes" id="UP000637578"/>
    </source>
</evidence>
<evidence type="ECO:0000259" key="1">
    <source>
        <dbReference type="Pfam" id="PF04149"/>
    </source>
</evidence>
<protein>
    <recommendedName>
        <fullName evidence="1">DUF397 domain-containing protein</fullName>
    </recommendedName>
</protein>
<reference evidence="2" key="2">
    <citation type="submission" date="2020-09" db="EMBL/GenBank/DDBJ databases">
        <authorList>
            <person name="Sun Q."/>
            <person name="Zhou Y."/>
        </authorList>
    </citation>
    <scope>NUCLEOTIDE SEQUENCE</scope>
    <source>
        <strain evidence="2">CGMCC 4.5737</strain>
    </source>
</reference>
<dbReference type="Proteomes" id="UP000637578">
    <property type="component" value="Unassembled WGS sequence"/>
</dbReference>
<reference evidence="2" key="1">
    <citation type="journal article" date="2014" name="Int. J. Syst. Evol. Microbiol.">
        <title>Complete genome sequence of Corynebacterium casei LMG S-19264T (=DSM 44701T), isolated from a smear-ripened cheese.</title>
        <authorList>
            <consortium name="US DOE Joint Genome Institute (JGI-PGF)"/>
            <person name="Walter F."/>
            <person name="Albersmeier A."/>
            <person name="Kalinowski J."/>
            <person name="Ruckert C."/>
        </authorList>
    </citation>
    <scope>NUCLEOTIDE SEQUENCE</scope>
    <source>
        <strain evidence="2">CGMCC 4.5737</strain>
    </source>
</reference>
<dbReference type="InterPro" id="IPR007278">
    <property type="entry name" value="DUF397"/>
</dbReference>
<name>A0A8J3CEV6_9PSEU</name>
<dbReference type="RefSeq" id="WP_189057729.1">
    <property type="nucleotide sequence ID" value="NZ_BMMK01000011.1"/>
</dbReference>
<evidence type="ECO:0000313" key="2">
    <source>
        <dbReference type="EMBL" id="GGM55304.1"/>
    </source>
</evidence>
<accession>A0A8J3CEV6</accession>
<proteinExistence type="predicted"/>